<dbReference type="PANTHER" id="PTHR39176">
    <property type="entry name" value="PERIPLASMIC PROTEIN-RELATED"/>
    <property type="match status" value="1"/>
</dbReference>
<dbReference type="KEGG" id="adv:DJ533_16770"/>
<dbReference type="Proteomes" id="UP000245977">
    <property type="component" value="Chromosome"/>
</dbReference>
<dbReference type="RefSeq" id="WP_065993408.1">
    <property type="nucleotide sequence ID" value="NZ_CP029397.2"/>
</dbReference>
<dbReference type="Pfam" id="PF07007">
    <property type="entry name" value="LprI"/>
    <property type="match status" value="1"/>
</dbReference>
<feature type="signal peptide" evidence="1">
    <location>
        <begin position="1"/>
        <end position="19"/>
    </location>
</feature>
<evidence type="ECO:0000256" key="1">
    <source>
        <dbReference type="SAM" id="SignalP"/>
    </source>
</evidence>
<dbReference type="PANTHER" id="PTHR39176:SF1">
    <property type="entry name" value="PERIPLASMIC PROTEIN"/>
    <property type="match status" value="1"/>
</dbReference>
<dbReference type="STRING" id="1871111.GCA_001704615_02535"/>
<proteinExistence type="predicted"/>
<keyword evidence="4" id="KW-1185">Reference proteome</keyword>
<dbReference type="InterPro" id="IPR009739">
    <property type="entry name" value="LprI-like_N"/>
</dbReference>
<evidence type="ECO:0000313" key="3">
    <source>
        <dbReference type="EMBL" id="AWL30099.1"/>
    </source>
</evidence>
<accession>A0A2S2FGP4</accession>
<feature type="domain" description="Lysozyme inhibitor LprI-like N-terminal" evidence="2">
    <location>
        <begin position="22"/>
        <end position="104"/>
    </location>
</feature>
<organism evidence="3 4">
    <name type="scientific">Acinetobacter defluvii</name>
    <dbReference type="NCBI Taxonomy" id="1871111"/>
    <lineage>
        <taxon>Bacteria</taxon>
        <taxon>Pseudomonadati</taxon>
        <taxon>Pseudomonadota</taxon>
        <taxon>Gammaproteobacteria</taxon>
        <taxon>Moraxellales</taxon>
        <taxon>Moraxellaceae</taxon>
        <taxon>Acinetobacter</taxon>
    </lineage>
</organism>
<keyword evidence="1" id="KW-0732">Signal</keyword>
<dbReference type="AlphaFoldDB" id="A0A2S2FGP4"/>
<gene>
    <name evidence="3" type="ORF">DJ533_16770</name>
</gene>
<dbReference type="EMBL" id="CP029397">
    <property type="protein sequence ID" value="AWL30099.1"/>
    <property type="molecule type" value="Genomic_DNA"/>
</dbReference>
<protein>
    <submittedName>
        <fullName evidence="3">DUF1311 domain-containing protein</fullName>
    </submittedName>
</protein>
<dbReference type="Gene3D" id="1.20.1270.180">
    <property type="match status" value="1"/>
</dbReference>
<evidence type="ECO:0000259" key="2">
    <source>
        <dbReference type="Pfam" id="PF07007"/>
    </source>
</evidence>
<reference evidence="3" key="1">
    <citation type="submission" date="2019-08" db="EMBL/GenBank/DDBJ databases">
        <title>The complete genome of Acinetobacter defluvii strain WCHAD010030.</title>
        <authorList>
            <person name="Hu Y."/>
            <person name="Qin J."/>
            <person name="Feng Y."/>
            <person name="Zong Z."/>
        </authorList>
    </citation>
    <scope>NUCLEOTIDE SEQUENCE</scope>
    <source>
        <strain evidence="3">WCHA30</strain>
    </source>
</reference>
<name>A0A2S2FGP4_9GAMM</name>
<feature type="chain" id="PRO_5015633638" evidence="1">
    <location>
        <begin position="20"/>
        <end position="122"/>
    </location>
</feature>
<dbReference type="OrthoDB" id="7340239at2"/>
<sequence length="122" mass="14067">MKKIWAALSVMLISSFAFADNCDNARNAYDDIYCSNKIYASADAELNKNYQLLRTKLTTNQKTILKRSQVSWIKQRDAQCSDEAERTVFVNCNLEQTQERNAWLRERIRECDTVGCKSSALN</sequence>
<evidence type="ECO:0000313" key="4">
    <source>
        <dbReference type="Proteomes" id="UP000245977"/>
    </source>
</evidence>